<dbReference type="Proteomes" id="UP000095349">
    <property type="component" value="Chromosome"/>
</dbReference>
<feature type="chain" id="PRO_5038639028" description="Peptidylprolyl isomerase" evidence="1">
    <location>
        <begin position="25"/>
        <end position="216"/>
    </location>
</feature>
<evidence type="ECO:0000313" key="2">
    <source>
        <dbReference type="EMBL" id="AOT59287.1"/>
    </source>
</evidence>
<dbReference type="InterPro" id="IPR027304">
    <property type="entry name" value="Trigger_fact/SurA_dom_sf"/>
</dbReference>
<keyword evidence="3" id="KW-1185">Reference proteome</keyword>
<dbReference type="PROSITE" id="PS51257">
    <property type="entry name" value="PROKAR_LIPOPROTEIN"/>
    <property type="match status" value="1"/>
</dbReference>
<evidence type="ECO:0000313" key="3">
    <source>
        <dbReference type="Proteomes" id="UP000095349"/>
    </source>
</evidence>
<dbReference type="Pfam" id="PF13624">
    <property type="entry name" value="SurA_N_3"/>
    <property type="match status" value="1"/>
</dbReference>
<gene>
    <name evidence="2" type="ORF">A4G23_02124</name>
</gene>
<dbReference type="RefSeq" id="WP_031135665.1">
    <property type="nucleotide sequence ID" value="NZ_CP017316.1"/>
</dbReference>
<organism evidence="2 3">
    <name type="scientific">Streptomyces rubrolavendulae</name>
    <dbReference type="NCBI Taxonomy" id="285473"/>
    <lineage>
        <taxon>Bacteria</taxon>
        <taxon>Bacillati</taxon>
        <taxon>Actinomycetota</taxon>
        <taxon>Actinomycetes</taxon>
        <taxon>Kitasatosporales</taxon>
        <taxon>Streptomycetaceae</taxon>
        <taxon>Streptomyces</taxon>
    </lineage>
</organism>
<accession>A0A1D8G1F7</accession>
<dbReference type="STRING" id="285473.A4G23_02124"/>
<dbReference type="OrthoDB" id="3212108at2"/>
<dbReference type="KEGG" id="srn:A4G23_02124"/>
<sequence length="216" mass="23186">MHRRRRTALSVSAALVAAAPLLSACGSDAHPGAAAVVGGQRIETTALQAQVRDVRTAQEASPQGDQLIRATGDLSREKLNGMIFDRVVEKVAADAGITASRKEVQRTRSDAARQYGGDRGLAEMLLRQQGTAPGEIDGLVRRNVLMNKIAERYGVTNTPEGQEKLTKLFGAASKELGVDVNPRYGTWDHDRIQLGEQQAPWLRQVSQDPAAVPAVG</sequence>
<protein>
    <recommendedName>
        <fullName evidence="4">Peptidylprolyl isomerase</fullName>
    </recommendedName>
</protein>
<dbReference type="GeneID" id="91403674"/>
<dbReference type="Gene3D" id="1.10.4030.10">
    <property type="entry name" value="Porin chaperone SurA, peptide-binding domain"/>
    <property type="match status" value="1"/>
</dbReference>
<dbReference type="PROSITE" id="PS51318">
    <property type="entry name" value="TAT"/>
    <property type="match status" value="1"/>
</dbReference>
<dbReference type="AlphaFoldDB" id="A0A1D8G1F7"/>
<name>A0A1D8G1F7_9ACTN</name>
<keyword evidence="1" id="KW-0732">Signal</keyword>
<dbReference type="EMBL" id="CP017316">
    <property type="protein sequence ID" value="AOT59287.1"/>
    <property type="molecule type" value="Genomic_DNA"/>
</dbReference>
<evidence type="ECO:0008006" key="4">
    <source>
        <dbReference type="Google" id="ProtNLM"/>
    </source>
</evidence>
<proteinExistence type="predicted"/>
<dbReference type="SUPFAM" id="SSF109998">
    <property type="entry name" value="Triger factor/SurA peptide-binding domain-like"/>
    <property type="match status" value="1"/>
</dbReference>
<reference evidence="2 3" key="1">
    <citation type="submission" date="2016-09" db="EMBL/GenBank/DDBJ databases">
        <title>Streptomyces rubrolavendulae MJM4426 Genome sequencing and assembly.</title>
        <authorList>
            <person name="Kim J.-G."/>
        </authorList>
    </citation>
    <scope>NUCLEOTIDE SEQUENCE [LARGE SCALE GENOMIC DNA]</scope>
    <source>
        <strain evidence="2 3">MJM4426</strain>
    </source>
</reference>
<dbReference type="InterPro" id="IPR006311">
    <property type="entry name" value="TAT_signal"/>
</dbReference>
<dbReference type="PATRIC" id="fig|285473.5.peg.2214"/>
<evidence type="ECO:0000256" key="1">
    <source>
        <dbReference type="SAM" id="SignalP"/>
    </source>
</evidence>
<feature type="signal peptide" evidence="1">
    <location>
        <begin position="1"/>
        <end position="24"/>
    </location>
</feature>